<reference evidence="7 8" key="1">
    <citation type="submission" date="2014-02" db="EMBL/GenBank/DDBJ databases">
        <title>Transposable element dynamics among asymbiotic and ectomycorrhizal Amanita fungi.</title>
        <authorList>
            <consortium name="DOE Joint Genome Institute"/>
            <person name="Hess J."/>
            <person name="Skrede I."/>
            <person name="Wolfe B."/>
            <person name="LaButti K."/>
            <person name="Ohm R.A."/>
            <person name="Grigoriev I.V."/>
            <person name="Pringle A."/>
        </authorList>
    </citation>
    <scope>NUCLEOTIDE SEQUENCE [LARGE SCALE GENOMIC DNA]</scope>
    <source>
        <strain evidence="7 8">SKay4041</strain>
    </source>
</reference>
<dbReference type="Gene3D" id="3.40.462.20">
    <property type="match status" value="1"/>
</dbReference>
<dbReference type="PANTHER" id="PTHR42973:SF39">
    <property type="entry name" value="FAD-BINDING PCMH-TYPE DOMAIN-CONTAINING PROTEIN"/>
    <property type="match status" value="1"/>
</dbReference>
<name>A0A2A9NJ25_9AGAR</name>
<proteinExistence type="inferred from homology"/>
<dbReference type="GO" id="GO:0016491">
    <property type="term" value="F:oxidoreductase activity"/>
    <property type="evidence" value="ECO:0007669"/>
    <property type="project" value="UniProtKB-KW"/>
</dbReference>
<dbReference type="InterPro" id="IPR036318">
    <property type="entry name" value="FAD-bd_PCMH-like_sf"/>
</dbReference>
<dbReference type="InterPro" id="IPR016167">
    <property type="entry name" value="FAD-bd_PCMH_sub1"/>
</dbReference>
<dbReference type="InterPro" id="IPR012951">
    <property type="entry name" value="BBE"/>
</dbReference>
<keyword evidence="5" id="KW-0560">Oxidoreductase</keyword>
<dbReference type="InterPro" id="IPR050416">
    <property type="entry name" value="FAD-linked_Oxidoreductase"/>
</dbReference>
<comment type="similarity">
    <text evidence="2">Belongs to the oxygen-dependent FAD-linked oxidoreductase family.</text>
</comment>
<dbReference type="Gene3D" id="3.30.43.10">
    <property type="entry name" value="Uridine Diphospho-n-acetylenolpyruvylglucosamine Reductase, domain 2"/>
    <property type="match status" value="1"/>
</dbReference>
<dbReference type="AlphaFoldDB" id="A0A2A9NJ25"/>
<evidence type="ECO:0000313" key="7">
    <source>
        <dbReference type="EMBL" id="PFH47766.1"/>
    </source>
</evidence>
<evidence type="ECO:0000259" key="6">
    <source>
        <dbReference type="PROSITE" id="PS51387"/>
    </source>
</evidence>
<dbReference type="Gene3D" id="3.30.465.10">
    <property type="match status" value="1"/>
</dbReference>
<dbReference type="Pfam" id="PF08031">
    <property type="entry name" value="BBE"/>
    <property type="match status" value="1"/>
</dbReference>
<keyword evidence="3" id="KW-0285">Flavoprotein</keyword>
<dbReference type="InterPro" id="IPR006094">
    <property type="entry name" value="Oxid_FAD_bind_N"/>
</dbReference>
<dbReference type="PROSITE" id="PS51387">
    <property type="entry name" value="FAD_PCMH"/>
    <property type="match status" value="1"/>
</dbReference>
<evidence type="ECO:0000256" key="5">
    <source>
        <dbReference type="ARBA" id="ARBA00023002"/>
    </source>
</evidence>
<dbReference type="STRING" id="703135.A0A2A9NJ25"/>
<dbReference type="GO" id="GO:0071949">
    <property type="term" value="F:FAD binding"/>
    <property type="evidence" value="ECO:0007669"/>
    <property type="project" value="InterPro"/>
</dbReference>
<evidence type="ECO:0000256" key="3">
    <source>
        <dbReference type="ARBA" id="ARBA00022630"/>
    </source>
</evidence>
<dbReference type="InterPro" id="IPR016169">
    <property type="entry name" value="FAD-bd_PCMH_sub2"/>
</dbReference>
<evidence type="ECO:0000256" key="4">
    <source>
        <dbReference type="ARBA" id="ARBA00022827"/>
    </source>
</evidence>
<dbReference type="Pfam" id="PF01565">
    <property type="entry name" value="FAD_binding_4"/>
    <property type="match status" value="1"/>
</dbReference>
<sequence>MSNVPNLKIQGTVLTPSSPSYTSAIARPSATSVLQPAYVIFPATPADIPPILHFARSHTPLLEIAIKGGGCHTTTASSSEGGIVIDLGHIKHVKVSEDRKTVSVGGGALWGDVFSELEKQELVVVGGNIWSVGVGGFTTGGGSSYLTGSFGLAIDNLIAATVVLADGRIVRCSNDQEPDLFWAIRGAGHQFGVVVEFEFKAYPARGPALVGVLAYPGTELPAVLKAMKEFLPTQPLTTRFILGFSRAPPDFYPSLIILPYVESPTIEQAEQILSPFLITVQPIFRQTFLVPTFHAVTHSADEMLAHLPPRSIMGGALFSDLWEDVVQDTFNDWVSWTQDANGERNASIVLWEFDRRDKIAEVKKEETAFAARDPWYYVVATSRHVSPDTDADARRWVSGIQNRVKKANVERAGVTFPTPSNHALGHEDMSEVYGENYARLRKLKAKYDPGKVWSKGCFIEPNFE</sequence>
<keyword evidence="4" id="KW-0274">FAD</keyword>
<gene>
    <name evidence="7" type="ORF">AMATHDRAFT_6434</name>
</gene>
<protein>
    <recommendedName>
        <fullName evidence="6">FAD-binding PCMH-type domain-containing protein</fullName>
    </recommendedName>
</protein>
<feature type="domain" description="FAD-binding PCMH-type" evidence="6">
    <location>
        <begin position="32"/>
        <end position="204"/>
    </location>
</feature>
<keyword evidence="8" id="KW-1185">Reference proteome</keyword>
<evidence type="ECO:0000256" key="2">
    <source>
        <dbReference type="ARBA" id="ARBA00005466"/>
    </source>
</evidence>
<accession>A0A2A9NJ25</accession>
<dbReference type="Proteomes" id="UP000242287">
    <property type="component" value="Unassembled WGS sequence"/>
</dbReference>
<comment type="cofactor">
    <cofactor evidence="1">
        <name>FAD</name>
        <dbReference type="ChEBI" id="CHEBI:57692"/>
    </cofactor>
</comment>
<dbReference type="EMBL" id="KZ302093">
    <property type="protein sequence ID" value="PFH47766.1"/>
    <property type="molecule type" value="Genomic_DNA"/>
</dbReference>
<evidence type="ECO:0000256" key="1">
    <source>
        <dbReference type="ARBA" id="ARBA00001974"/>
    </source>
</evidence>
<dbReference type="SUPFAM" id="SSF56176">
    <property type="entry name" value="FAD-binding/transporter-associated domain-like"/>
    <property type="match status" value="1"/>
</dbReference>
<dbReference type="OrthoDB" id="415825at2759"/>
<dbReference type="InterPro" id="IPR016166">
    <property type="entry name" value="FAD-bd_PCMH"/>
</dbReference>
<dbReference type="PANTHER" id="PTHR42973">
    <property type="entry name" value="BINDING OXIDOREDUCTASE, PUTATIVE (AFU_ORTHOLOGUE AFUA_1G17690)-RELATED"/>
    <property type="match status" value="1"/>
</dbReference>
<evidence type="ECO:0000313" key="8">
    <source>
        <dbReference type="Proteomes" id="UP000242287"/>
    </source>
</evidence>
<organism evidence="7 8">
    <name type="scientific">Amanita thiersii Skay4041</name>
    <dbReference type="NCBI Taxonomy" id="703135"/>
    <lineage>
        <taxon>Eukaryota</taxon>
        <taxon>Fungi</taxon>
        <taxon>Dikarya</taxon>
        <taxon>Basidiomycota</taxon>
        <taxon>Agaricomycotina</taxon>
        <taxon>Agaricomycetes</taxon>
        <taxon>Agaricomycetidae</taxon>
        <taxon>Agaricales</taxon>
        <taxon>Pluteineae</taxon>
        <taxon>Amanitaceae</taxon>
        <taxon>Amanita</taxon>
    </lineage>
</organism>